<accession>A0AA50KLB5</accession>
<dbReference type="AlphaFoldDB" id="A0AA50KLB5"/>
<evidence type="ECO:0000313" key="2">
    <source>
        <dbReference type="Proteomes" id="UP001223802"/>
    </source>
</evidence>
<dbReference type="KEGG" id="ope:PU634_10490"/>
<dbReference type="EMBL" id="CP118224">
    <property type="protein sequence ID" value="WMC09544.1"/>
    <property type="molecule type" value="Genomic_DNA"/>
</dbReference>
<dbReference type="RefSeq" id="WP_306760739.1">
    <property type="nucleotide sequence ID" value="NZ_CP118224.1"/>
</dbReference>
<gene>
    <name evidence="1" type="ORF">PU634_10490</name>
</gene>
<organism evidence="1 2">
    <name type="scientific">Oceanimonas pelagia</name>
    <dbReference type="NCBI Taxonomy" id="3028314"/>
    <lineage>
        <taxon>Bacteria</taxon>
        <taxon>Pseudomonadati</taxon>
        <taxon>Pseudomonadota</taxon>
        <taxon>Gammaproteobacteria</taxon>
        <taxon>Aeromonadales</taxon>
        <taxon>Aeromonadaceae</taxon>
        <taxon>Oceanimonas</taxon>
    </lineage>
</organism>
<reference evidence="1 2" key="1">
    <citation type="submission" date="2023-02" db="EMBL/GenBank/DDBJ databases">
        <title>Complete genome sequence of a novel bacterium Oceanimonas sp. NTOU-MSR1 isolated from marine coast sediment.</title>
        <authorList>
            <person name="Yang H.-T."/>
            <person name="Chen Y.-L."/>
            <person name="Ho Y.-N."/>
        </authorList>
    </citation>
    <scope>NUCLEOTIDE SEQUENCE [LARGE SCALE GENOMIC DNA]</scope>
    <source>
        <strain evidence="1 2">NTOU-MSR1</strain>
    </source>
</reference>
<dbReference type="Proteomes" id="UP001223802">
    <property type="component" value="Chromosome"/>
</dbReference>
<keyword evidence="2" id="KW-1185">Reference proteome</keyword>
<protein>
    <submittedName>
        <fullName evidence="1">Uncharacterized protein</fullName>
    </submittedName>
</protein>
<name>A0AA50KLB5_9GAMM</name>
<proteinExistence type="predicted"/>
<sequence>MTVLDHDLNKKVTIRICPDHDAESPRSWDNFATMACWHRSYNLGDEGGQEYFFDVLHDALTAIMKHRRAASVREGYTAYDSELACPRCSHLGRYGGDNCATCEGWGVVPNPFYLDKEDPGQALAIYQEYEHLVPYEMRLIYLPLYLYDHSGITMSTGSFGCPWDSGQVGWIFVTYREVLESWTDWKRITPARAEKVGDYLRAEVEVYDLYLTGNVWGFEAYEHDEDEDPEDGVFLDSCWGFYGDPDEPNENGMAGHWPDEWLTADREVSWH</sequence>
<evidence type="ECO:0000313" key="1">
    <source>
        <dbReference type="EMBL" id="WMC09544.1"/>
    </source>
</evidence>